<dbReference type="AlphaFoldDB" id="A0A2S4PVK5"/>
<evidence type="ECO:0000256" key="4">
    <source>
        <dbReference type="ARBA" id="ARBA00022576"/>
    </source>
</evidence>
<evidence type="ECO:0000256" key="7">
    <source>
        <dbReference type="PIRSR" id="PIRSR000524-1"/>
    </source>
</evidence>
<dbReference type="OrthoDB" id="7403325at2759"/>
<dbReference type="STRING" id="225359.A0A2S4PVK5"/>
<dbReference type="Proteomes" id="UP000237438">
    <property type="component" value="Unassembled WGS sequence"/>
</dbReference>
<keyword evidence="5" id="KW-0808">Transferase</keyword>
<dbReference type="FunFam" id="3.90.1150.10:FF:000049">
    <property type="entry name" value="Alanine-glyoxylate aminotransferase 1"/>
    <property type="match status" value="1"/>
</dbReference>
<organism evidence="10 11">
    <name type="scientific">Erysiphe pulchra</name>
    <dbReference type="NCBI Taxonomy" id="225359"/>
    <lineage>
        <taxon>Eukaryota</taxon>
        <taxon>Fungi</taxon>
        <taxon>Dikarya</taxon>
        <taxon>Ascomycota</taxon>
        <taxon>Pezizomycotina</taxon>
        <taxon>Leotiomycetes</taxon>
        <taxon>Erysiphales</taxon>
        <taxon>Erysiphaceae</taxon>
        <taxon>Erysiphe</taxon>
    </lineage>
</organism>
<keyword evidence="4" id="KW-0032">Aminotransferase</keyword>
<evidence type="ECO:0000256" key="6">
    <source>
        <dbReference type="ARBA" id="ARBA00022898"/>
    </source>
</evidence>
<dbReference type="PANTHER" id="PTHR21152:SF24">
    <property type="entry name" value="ALANINE--GLYOXYLATE AMINOTRANSFERASE 1"/>
    <property type="match status" value="1"/>
</dbReference>
<feature type="domain" description="Aminotransferase class V" evidence="9">
    <location>
        <begin position="30"/>
        <end position="342"/>
    </location>
</feature>
<keyword evidence="11" id="KW-1185">Reference proteome</keyword>
<evidence type="ECO:0000259" key="9">
    <source>
        <dbReference type="Pfam" id="PF00266"/>
    </source>
</evidence>
<reference evidence="10 11" key="1">
    <citation type="submission" date="2017-10" db="EMBL/GenBank/DDBJ databases">
        <title>Development of genomic resources for the powdery mildew, Erysiphe pulchra.</title>
        <authorList>
            <person name="Wadl P.A."/>
            <person name="Mack B.M."/>
            <person name="Moore G."/>
            <person name="Beltz S.B."/>
        </authorList>
    </citation>
    <scope>NUCLEOTIDE SEQUENCE [LARGE SCALE GENOMIC DNA]</scope>
    <source>
        <strain evidence="10">Cflorida</strain>
    </source>
</reference>
<dbReference type="GO" id="GO:0004760">
    <property type="term" value="F:L-serine-pyruvate transaminase activity"/>
    <property type="evidence" value="ECO:0007669"/>
    <property type="project" value="TreeGrafter"/>
</dbReference>
<evidence type="ECO:0000256" key="2">
    <source>
        <dbReference type="ARBA" id="ARBA00009236"/>
    </source>
</evidence>
<evidence type="ECO:0000313" key="10">
    <source>
        <dbReference type="EMBL" id="POS86056.1"/>
    </source>
</evidence>
<dbReference type="GO" id="GO:0008453">
    <property type="term" value="F:alanine-glyoxylate transaminase activity"/>
    <property type="evidence" value="ECO:0007669"/>
    <property type="project" value="UniProtKB-EC"/>
</dbReference>
<dbReference type="EC" id="2.6.1.44" evidence="3"/>
<feature type="non-terminal residue" evidence="10">
    <location>
        <position position="385"/>
    </location>
</feature>
<evidence type="ECO:0000256" key="8">
    <source>
        <dbReference type="PIRSR" id="PIRSR000524-50"/>
    </source>
</evidence>
<dbReference type="InterPro" id="IPR000192">
    <property type="entry name" value="Aminotrans_V_dom"/>
</dbReference>
<dbReference type="EMBL" id="PEDP01000421">
    <property type="protein sequence ID" value="POS86056.1"/>
    <property type="molecule type" value="Genomic_DNA"/>
</dbReference>
<comment type="similarity">
    <text evidence="2">Belongs to the class-V pyridoxal-phosphate-dependent aminotransferase family.</text>
</comment>
<feature type="modified residue" description="N6-(pyridoxal phosphate)lysine" evidence="8">
    <location>
        <position position="199"/>
    </location>
</feature>
<sequence>MKTQPDHPSLLIPGPIEVDDAVLCSLSHFSSESHVGAPFVKIFGETLSMLRKLFQTSDMNSQPFVISGSGTLGWDLVAANLAEPGDDVLVLSTGYFAQSFSDCFETYGINVTQLNAPIGSRPQHLEIENALREKDYKILTVTHVDTSTGVLSELRGLSELVHRISPKTLVIVDGVCSVGSEEIDFDTWKLDGVITASQKGIGGPAGLSISIFSERAIQSFKNRRTPPGSYYASFQNWMPIMQNYEAQRPSYFATPSPHLIRAVHTSLTQILSRPLAERFAAHREISQKVKRAIADLGLNQVAREQENQANGMTAFYLPENIKPSELLSNLLEKGVILAGGLHKEISSKYVRFGHMGVSVVEPKRGEIDRAIQALKTGLSELGYHR</sequence>
<dbReference type="InterPro" id="IPR015424">
    <property type="entry name" value="PyrdxlP-dep_Trfase"/>
</dbReference>
<proteinExistence type="inferred from homology"/>
<evidence type="ECO:0000313" key="11">
    <source>
        <dbReference type="Proteomes" id="UP000237438"/>
    </source>
</evidence>
<dbReference type="GO" id="GO:0019265">
    <property type="term" value="P:glycine biosynthetic process, by transamination of glyoxylate"/>
    <property type="evidence" value="ECO:0007669"/>
    <property type="project" value="TreeGrafter"/>
</dbReference>
<dbReference type="PIRSF" id="PIRSF000524">
    <property type="entry name" value="SPT"/>
    <property type="match status" value="1"/>
</dbReference>
<dbReference type="PANTHER" id="PTHR21152">
    <property type="entry name" value="AMINOTRANSFERASE CLASS V"/>
    <property type="match status" value="1"/>
</dbReference>
<protein>
    <recommendedName>
        <fullName evidence="3">alanine--glyoxylate transaminase</fullName>
        <ecNumber evidence="3">2.6.1.44</ecNumber>
    </recommendedName>
</protein>
<gene>
    <name evidence="10" type="ORF">EPUL_001289</name>
</gene>
<dbReference type="Pfam" id="PF00266">
    <property type="entry name" value="Aminotran_5"/>
    <property type="match status" value="1"/>
</dbReference>
<dbReference type="SUPFAM" id="SSF53383">
    <property type="entry name" value="PLP-dependent transferases"/>
    <property type="match status" value="1"/>
</dbReference>
<accession>A0A2S4PVK5</accession>
<evidence type="ECO:0000256" key="1">
    <source>
        <dbReference type="ARBA" id="ARBA00001933"/>
    </source>
</evidence>
<dbReference type="Gene3D" id="3.90.1150.10">
    <property type="entry name" value="Aspartate Aminotransferase, domain 1"/>
    <property type="match status" value="1"/>
</dbReference>
<name>A0A2S4PVK5_9PEZI</name>
<comment type="caution">
    <text evidence="10">The sequence shown here is derived from an EMBL/GenBank/DDBJ whole genome shotgun (WGS) entry which is preliminary data.</text>
</comment>
<dbReference type="GO" id="GO:0005777">
    <property type="term" value="C:peroxisome"/>
    <property type="evidence" value="ECO:0007669"/>
    <property type="project" value="TreeGrafter"/>
</dbReference>
<keyword evidence="6 8" id="KW-0663">Pyridoxal phosphate</keyword>
<dbReference type="FunFam" id="3.40.640.10:FF:000027">
    <property type="entry name" value="Serine--pyruvate aminotransferase, mitochondrial"/>
    <property type="match status" value="1"/>
</dbReference>
<dbReference type="InterPro" id="IPR015422">
    <property type="entry name" value="PyrdxlP-dep_Trfase_small"/>
</dbReference>
<dbReference type="Gene3D" id="3.40.640.10">
    <property type="entry name" value="Type I PLP-dependent aspartate aminotransferase-like (Major domain)"/>
    <property type="match status" value="1"/>
</dbReference>
<dbReference type="InterPro" id="IPR024169">
    <property type="entry name" value="SP_NH2Trfase/AEP_transaminase"/>
</dbReference>
<evidence type="ECO:0000256" key="3">
    <source>
        <dbReference type="ARBA" id="ARBA00013049"/>
    </source>
</evidence>
<comment type="cofactor">
    <cofactor evidence="1 8">
        <name>pyridoxal 5'-phosphate</name>
        <dbReference type="ChEBI" id="CHEBI:597326"/>
    </cofactor>
</comment>
<evidence type="ECO:0000256" key="5">
    <source>
        <dbReference type="ARBA" id="ARBA00022679"/>
    </source>
</evidence>
<feature type="binding site" evidence="7">
    <location>
        <position position="351"/>
    </location>
    <ligand>
        <name>substrate</name>
    </ligand>
</feature>
<dbReference type="InterPro" id="IPR015421">
    <property type="entry name" value="PyrdxlP-dep_Trfase_major"/>
</dbReference>